<organism evidence="1 2">
    <name type="scientific">Paracoccus aminophilus JCM 7686</name>
    <dbReference type="NCBI Taxonomy" id="1367847"/>
    <lineage>
        <taxon>Bacteria</taxon>
        <taxon>Pseudomonadati</taxon>
        <taxon>Pseudomonadota</taxon>
        <taxon>Alphaproteobacteria</taxon>
        <taxon>Rhodobacterales</taxon>
        <taxon>Paracoccaceae</taxon>
        <taxon>Paracoccus</taxon>
    </lineage>
</organism>
<proteinExistence type="predicted"/>
<dbReference type="InterPro" id="IPR011059">
    <property type="entry name" value="Metal-dep_hydrolase_composite"/>
</dbReference>
<dbReference type="Gene3D" id="3.20.20.140">
    <property type="entry name" value="Metal-dependent hydrolases"/>
    <property type="match status" value="1"/>
</dbReference>
<dbReference type="PIRSF" id="PIRSF038971">
    <property type="entry name" value="PhnM"/>
    <property type="match status" value="1"/>
</dbReference>
<dbReference type="EMBL" id="CP006650">
    <property type="protein sequence ID" value="AGT09846.1"/>
    <property type="molecule type" value="Genomic_DNA"/>
</dbReference>
<dbReference type="OrthoDB" id="9785413at2"/>
<dbReference type="eggNOG" id="COG3454">
    <property type="taxonomic scope" value="Bacteria"/>
</dbReference>
<dbReference type="AlphaFoldDB" id="S5YX94"/>
<dbReference type="InterPro" id="IPR012696">
    <property type="entry name" value="PhnM"/>
</dbReference>
<protein>
    <submittedName>
        <fullName evidence="1">Phosphonate metabolism protein</fullName>
    </submittedName>
</protein>
<dbReference type="NCBIfam" id="NF011984">
    <property type="entry name" value="PRK15446.1-5"/>
    <property type="match status" value="1"/>
</dbReference>
<evidence type="ECO:0000313" key="1">
    <source>
        <dbReference type="EMBL" id="AGT09846.1"/>
    </source>
</evidence>
<gene>
    <name evidence="1" type="ORF">JCM7686_2790</name>
</gene>
<dbReference type="SUPFAM" id="SSF51556">
    <property type="entry name" value="Metallo-dependent hydrolases"/>
    <property type="match status" value="1"/>
</dbReference>
<name>S5YX94_PARAH</name>
<accession>S5YX94</accession>
<dbReference type="NCBIfam" id="TIGR02318">
    <property type="entry name" value="phosphono_phnM"/>
    <property type="match status" value="1"/>
</dbReference>
<dbReference type="GO" id="GO:0019700">
    <property type="term" value="P:organic phosphonate catabolic process"/>
    <property type="evidence" value="ECO:0007669"/>
    <property type="project" value="InterPro"/>
</dbReference>
<reference evidence="1 2" key="1">
    <citation type="journal article" date="2014" name="BMC Genomics">
        <title>Architecture and functions of a multipartite genome of the methylotrophic bacterium Paracoccus aminophilus JCM 7686, containing primary and secondary chromids.</title>
        <authorList>
            <person name="Dziewit L."/>
            <person name="Czarnecki J."/>
            <person name="Wibberg D."/>
            <person name="Radlinska M."/>
            <person name="Mrozek P."/>
            <person name="Szymczak M."/>
            <person name="Schluter A."/>
            <person name="Puhler A."/>
            <person name="Bartosik D."/>
        </authorList>
    </citation>
    <scope>NUCLEOTIDE SEQUENCE [LARGE SCALE GENOMIC DNA]</scope>
    <source>
        <strain evidence="1">JCM 7686</strain>
    </source>
</reference>
<dbReference type="RefSeq" id="WP_020951484.1">
    <property type="nucleotide sequence ID" value="NC_022041.1"/>
</dbReference>
<keyword evidence="2" id="KW-1185">Reference proteome</keyword>
<dbReference type="NCBIfam" id="NF011990">
    <property type="entry name" value="PRK15446.2-6"/>
    <property type="match status" value="1"/>
</dbReference>
<evidence type="ECO:0000313" key="2">
    <source>
        <dbReference type="Proteomes" id="UP000015480"/>
    </source>
</evidence>
<dbReference type="InterPro" id="IPR051781">
    <property type="entry name" value="Metallo-dep_Hydrolase"/>
</dbReference>
<dbReference type="Proteomes" id="UP000015480">
    <property type="component" value="Chromosome"/>
</dbReference>
<sequence length="379" mass="40358">MTRTILANARLILPETVETGGVILENGLISEIFLGDSLPAGAIDLGGDYLAPGMVELHTDNLEGHLQPRPGVNWPHASAILAHDAELAGCGITTVFDAMRVGSITKDSPADYAQYARALTTELMEIRAKDALRISHFLHLRAEVCSETLIAEIDEFGPEDRVGIISLMDHTPGQRQFRDVSKLAQYVKGKHGLDDAGFEAHIQHLQGLREEFGDAHEAHAVAKAKALGAVLASHDDTTAEHVATSASYGIRLAEFPTTAEAAAACHEHGIMVMMGAPNLIRGGSHSGNVSAAELARNGHLDILSSDYVPAGLLPGAIILAGIWDDLPRAIATVTANPAKATGLSDRGQIRAGLRGDLIRFRMLGETPVLRETWVKGARV</sequence>
<dbReference type="SUPFAM" id="SSF51338">
    <property type="entry name" value="Composite domain of metallo-dependent hydrolases"/>
    <property type="match status" value="1"/>
</dbReference>
<dbReference type="HOGENOM" id="CLU_060303_1_0_5"/>
<dbReference type="PANTHER" id="PTHR43135:SF3">
    <property type="entry name" value="ALPHA-D-RIBOSE 1-METHYLPHOSPHONATE 5-TRIPHOSPHATE DIPHOSPHATASE"/>
    <property type="match status" value="1"/>
</dbReference>
<dbReference type="STRING" id="1367847.JCM7686_2790"/>
<dbReference type="PANTHER" id="PTHR43135">
    <property type="entry name" value="ALPHA-D-RIBOSE 1-METHYLPHOSPHONATE 5-TRIPHOSPHATE DIPHOSPHATASE"/>
    <property type="match status" value="1"/>
</dbReference>
<dbReference type="GO" id="GO:0016810">
    <property type="term" value="F:hydrolase activity, acting on carbon-nitrogen (but not peptide) bonds"/>
    <property type="evidence" value="ECO:0007669"/>
    <property type="project" value="InterPro"/>
</dbReference>
<dbReference type="KEGG" id="pami:JCM7686_2790"/>
<dbReference type="PATRIC" id="fig|1367847.3.peg.2796"/>
<dbReference type="InterPro" id="IPR032466">
    <property type="entry name" value="Metal_Hydrolase"/>
</dbReference>